<evidence type="ECO:0000256" key="1">
    <source>
        <dbReference type="SAM" id="MobiDB-lite"/>
    </source>
</evidence>
<sequence>MRFITENRLSDLVRIWRENSSVLFMRQPFPIPETVDAVRRDSPSDTPENHKPKMPWRMKDRLPHNGPFLLLLAHPRL</sequence>
<organism evidence="2 3">
    <name type="scientific">Nephila pilipes</name>
    <name type="common">Giant wood spider</name>
    <name type="synonym">Nephila maculata</name>
    <dbReference type="NCBI Taxonomy" id="299642"/>
    <lineage>
        <taxon>Eukaryota</taxon>
        <taxon>Metazoa</taxon>
        <taxon>Ecdysozoa</taxon>
        <taxon>Arthropoda</taxon>
        <taxon>Chelicerata</taxon>
        <taxon>Arachnida</taxon>
        <taxon>Araneae</taxon>
        <taxon>Araneomorphae</taxon>
        <taxon>Entelegynae</taxon>
        <taxon>Araneoidea</taxon>
        <taxon>Nephilidae</taxon>
        <taxon>Nephila</taxon>
    </lineage>
</organism>
<evidence type="ECO:0000313" key="3">
    <source>
        <dbReference type="Proteomes" id="UP000887013"/>
    </source>
</evidence>
<evidence type="ECO:0000313" key="2">
    <source>
        <dbReference type="EMBL" id="GFU02439.1"/>
    </source>
</evidence>
<accession>A0A8X6UC32</accession>
<reference evidence="2" key="1">
    <citation type="submission" date="2020-08" db="EMBL/GenBank/DDBJ databases">
        <title>Multicomponent nature underlies the extraordinary mechanical properties of spider dragline silk.</title>
        <authorList>
            <person name="Kono N."/>
            <person name="Nakamura H."/>
            <person name="Mori M."/>
            <person name="Yoshida Y."/>
            <person name="Ohtoshi R."/>
            <person name="Malay A.D."/>
            <person name="Moran D.A.P."/>
            <person name="Tomita M."/>
            <person name="Numata K."/>
            <person name="Arakawa K."/>
        </authorList>
    </citation>
    <scope>NUCLEOTIDE SEQUENCE</scope>
</reference>
<protein>
    <submittedName>
        <fullName evidence="2">Uncharacterized protein</fullName>
    </submittedName>
</protein>
<dbReference type="Proteomes" id="UP000887013">
    <property type="component" value="Unassembled WGS sequence"/>
</dbReference>
<feature type="region of interest" description="Disordered" evidence="1">
    <location>
        <begin position="35"/>
        <end position="60"/>
    </location>
</feature>
<proteinExistence type="predicted"/>
<name>A0A8X6UC32_NEPPI</name>
<dbReference type="AlphaFoldDB" id="A0A8X6UC32"/>
<feature type="compositionally biased region" description="Basic and acidic residues" evidence="1">
    <location>
        <begin position="36"/>
        <end position="60"/>
    </location>
</feature>
<dbReference type="EMBL" id="BMAW01123244">
    <property type="protein sequence ID" value="GFU02439.1"/>
    <property type="molecule type" value="Genomic_DNA"/>
</dbReference>
<keyword evidence="3" id="KW-1185">Reference proteome</keyword>
<gene>
    <name evidence="2" type="ORF">NPIL_192461</name>
</gene>
<comment type="caution">
    <text evidence="2">The sequence shown here is derived from an EMBL/GenBank/DDBJ whole genome shotgun (WGS) entry which is preliminary data.</text>
</comment>